<dbReference type="Pfam" id="PF14270">
    <property type="entry name" value="DUF4358"/>
    <property type="match status" value="1"/>
</dbReference>
<organism evidence="2 3">
    <name type="scientific">Faecalicatena acetigenes</name>
    <dbReference type="NCBI Taxonomy" id="2981790"/>
    <lineage>
        <taxon>Bacteria</taxon>
        <taxon>Bacillati</taxon>
        <taxon>Bacillota</taxon>
        <taxon>Clostridia</taxon>
        <taxon>Lachnospirales</taxon>
        <taxon>Lachnospiraceae</taxon>
        <taxon>Faecalicatena</taxon>
    </lineage>
</organism>
<name>A0ABT2T850_9FIRM</name>
<evidence type="ECO:0000313" key="3">
    <source>
        <dbReference type="Proteomes" id="UP001652394"/>
    </source>
</evidence>
<keyword evidence="1" id="KW-0472">Membrane</keyword>
<sequence length="161" mass="18290">MSKNRPGIYEIMKYVVLAVIIIYIVLLMLYTSGSNQPFEKVAAEVERSLDTSNLVQMDGQALKRYYGLNSADYEGVLFYSSESAMSAEEVLIVKVKEDKQVQEVSAAIDEYIETKKNEFEGYVPEEVKLLEDAQRGVRGKYVFMAVAPKAQKYKEVFDKSL</sequence>
<dbReference type="RefSeq" id="WP_059068591.1">
    <property type="nucleotide sequence ID" value="NZ_JAOQJX010000002.1"/>
</dbReference>
<keyword evidence="3" id="KW-1185">Reference proteome</keyword>
<keyword evidence="1" id="KW-0812">Transmembrane</keyword>
<accession>A0ABT2T850</accession>
<evidence type="ECO:0000256" key="1">
    <source>
        <dbReference type="SAM" id="Phobius"/>
    </source>
</evidence>
<protein>
    <submittedName>
        <fullName evidence="2">DUF4358 domain-containing protein</fullName>
    </submittedName>
</protein>
<dbReference type="InterPro" id="IPR025648">
    <property type="entry name" value="DUF4358"/>
</dbReference>
<dbReference type="Proteomes" id="UP001652394">
    <property type="component" value="Unassembled WGS sequence"/>
</dbReference>
<feature type="transmembrane region" description="Helical" evidence="1">
    <location>
        <begin position="12"/>
        <end position="30"/>
    </location>
</feature>
<proteinExistence type="predicted"/>
<keyword evidence="1" id="KW-1133">Transmembrane helix</keyword>
<evidence type="ECO:0000313" key="2">
    <source>
        <dbReference type="EMBL" id="MCU6746443.1"/>
    </source>
</evidence>
<reference evidence="2 3" key="1">
    <citation type="journal article" date="2021" name="ISME Commun">
        <title>Automated analysis of genomic sequences facilitates high-throughput and comprehensive description of bacteria.</title>
        <authorList>
            <person name="Hitch T.C.A."/>
        </authorList>
    </citation>
    <scope>NUCLEOTIDE SEQUENCE [LARGE SCALE GENOMIC DNA]</scope>
    <source>
        <strain evidence="2 3">H2_18</strain>
    </source>
</reference>
<comment type="caution">
    <text evidence="2">The sequence shown here is derived from an EMBL/GenBank/DDBJ whole genome shotgun (WGS) entry which is preliminary data.</text>
</comment>
<gene>
    <name evidence="2" type="ORF">OCV51_02010</name>
</gene>
<dbReference type="EMBL" id="JAOQJX010000002">
    <property type="protein sequence ID" value="MCU6746443.1"/>
    <property type="molecule type" value="Genomic_DNA"/>
</dbReference>